<evidence type="ECO:0000256" key="2">
    <source>
        <dbReference type="SAM" id="Coils"/>
    </source>
</evidence>
<dbReference type="InterPro" id="IPR004437">
    <property type="entry name" value="ParB/RepB/Spo0J"/>
</dbReference>
<proteinExistence type="inferred from homology"/>
<dbReference type="InterPro" id="IPR036086">
    <property type="entry name" value="ParB/Sulfiredoxin_sf"/>
</dbReference>
<dbReference type="Gene3D" id="1.10.10.2830">
    <property type="match status" value="1"/>
</dbReference>
<gene>
    <name evidence="4" type="ORF">IQ229_21835</name>
</gene>
<dbReference type="SUPFAM" id="SSF110849">
    <property type="entry name" value="ParB/Sulfiredoxin"/>
    <property type="match status" value="1"/>
</dbReference>
<evidence type="ECO:0000313" key="5">
    <source>
        <dbReference type="Proteomes" id="UP000647836"/>
    </source>
</evidence>
<feature type="coiled-coil region" evidence="2">
    <location>
        <begin position="129"/>
        <end position="170"/>
    </location>
</feature>
<evidence type="ECO:0000259" key="3">
    <source>
        <dbReference type="SMART" id="SM00470"/>
    </source>
</evidence>
<evidence type="ECO:0000256" key="1">
    <source>
        <dbReference type="ARBA" id="ARBA00006295"/>
    </source>
</evidence>
<comment type="caution">
    <text evidence="4">The sequence shown here is derived from an EMBL/GenBank/DDBJ whole genome shotgun (WGS) entry which is preliminary data.</text>
</comment>
<dbReference type="InterPro" id="IPR003115">
    <property type="entry name" value="ParB_N"/>
</dbReference>
<dbReference type="Pfam" id="PF02195">
    <property type="entry name" value="ParB_N"/>
    <property type="match status" value="1"/>
</dbReference>
<dbReference type="PANTHER" id="PTHR33375">
    <property type="entry name" value="CHROMOSOME-PARTITIONING PROTEIN PARB-RELATED"/>
    <property type="match status" value="1"/>
</dbReference>
<dbReference type="Proteomes" id="UP000647836">
    <property type="component" value="Unassembled WGS sequence"/>
</dbReference>
<dbReference type="InterPro" id="IPR041468">
    <property type="entry name" value="HTH_ParB/Spo0J"/>
</dbReference>
<dbReference type="CDD" id="cd16393">
    <property type="entry name" value="SPO0J_N"/>
    <property type="match status" value="1"/>
</dbReference>
<sequence length="312" mass="35518">MNKPRQSLTQGLSASIAQKFITDPKSVESSQTLSIQQIQLLAKQPRRYFAPDKQSQLVQSIKEHGILEPLLVRPLKNGTYELVAGERRYRAAQEIGLSELPVVFRDLDDQQALQIALIENLQREDLNPIEETEAILELLSLKLKISTEEVSSILNRANHAKNRHQQLEENVFLQLQVIESVLSGLGKFSSESFRTSRLPLLNLPIDILTALREGKIEFTKARAIAQVKNSEQRKTLLNLAVSQNLSFREIKQKIQELNVIEQDNPPTKIYVQRYSKIGKQLKKTSVWNDPNKRAKLDKLLSQLEELVGKADE</sequence>
<dbReference type="EMBL" id="JADEXF010000861">
    <property type="protein sequence ID" value="MBE9107474.1"/>
    <property type="molecule type" value="Genomic_DNA"/>
</dbReference>
<dbReference type="InterPro" id="IPR050336">
    <property type="entry name" value="Chromosome_partition/occlusion"/>
</dbReference>
<keyword evidence="5" id="KW-1185">Reference proteome</keyword>
<dbReference type="SMART" id="SM00470">
    <property type="entry name" value="ParB"/>
    <property type="match status" value="1"/>
</dbReference>
<dbReference type="SUPFAM" id="SSF109709">
    <property type="entry name" value="KorB DNA-binding domain-like"/>
    <property type="match status" value="1"/>
</dbReference>
<dbReference type="NCBIfam" id="TIGR00180">
    <property type="entry name" value="parB_part"/>
    <property type="match status" value="1"/>
</dbReference>
<protein>
    <submittedName>
        <fullName evidence="4">ParB/RepB/Spo0J family partition protein</fullName>
    </submittedName>
</protein>
<accession>A0ABR9U483</accession>
<dbReference type="Pfam" id="PF17762">
    <property type="entry name" value="HTH_ParB"/>
    <property type="match status" value="1"/>
</dbReference>
<keyword evidence="2" id="KW-0175">Coiled coil</keyword>
<evidence type="ECO:0000313" key="4">
    <source>
        <dbReference type="EMBL" id="MBE9107474.1"/>
    </source>
</evidence>
<organism evidence="4 5">
    <name type="scientific">Nostoc cf. edaphicum LEGE 07299</name>
    <dbReference type="NCBI Taxonomy" id="2777974"/>
    <lineage>
        <taxon>Bacteria</taxon>
        <taxon>Bacillati</taxon>
        <taxon>Cyanobacteriota</taxon>
        <taxon>Cyanophyceae</taxon>
        <taxon>Nostocales</taxon>
        <taxon>Nostocaceae</taxon>
        <taxon>Nostoc</taxon>
    </lineage>
</organism>
<name>A0ABR9U483_9NOSO</name>
<dbReference type="PANTHER" id="PTHR33375:SF7">
    <property type="entry name" value="CHROMOSOME 2-PARTITIONING PROTEIN PARB-RELATED"/>
    <property type="match status" value="1"/>
</dbReference>
<comment type="similarity">
    <text evidence="1">Belongs to the ParB family.</text>
</comment>
<dbReference type="Gene3D" id="3.90.1530.30">
    <property type="match status" value="1"/>
</dbReference>
<feature type="domain" description="ParB-like N-terminal" evidence="3">
    <location>
        <begin position="31"/>
        <end position="121"/>
    </location>
</feature>
<reference evidence="4 5" key="1">
    <citation type="submission" date="2020-10" db="EMBL/GenBank/DDBJ databases">
        <authorList>
            <person name="Castelo-Branco R."/>
            <person name="Eusebio N."/>
            <person name="Adriana R."/>
            <person name="Vieira A."/>
            <person name="Brugerolle De Fraissinette N."/>
            <person name="Rezende De Castro R."/>
            <person name="Schneider M.P."/>
            <person name="Vasconcelos V."/>
            <person name="Leao P.N."/>
        </authorList>
    </citation>
    <scope>NUCLEOTIDE SEQUENCE [LARGE SCALE GENOMIC DNA]</scope>
    <source>
        <strain evidence="4 5">LEGE 07299</strain>
    </source>
</reference>
<dbReference type="RefSeq" id="WP_194047323.1">
    <property type="nucleotide sequence ID" value="NZ_JADEXF010000861.1"/>
</dbReference>